<keyword evidence="2" id="KW-1185">Reference proteome</keyword>
<dbReference type="Proteomes" id="UP000593579">
    <property type="component" value="Unassembled WGS sequence"/>
</dbReference>
<dbReference type="OrthoDB" id="10350527at2759"/>
<evidence type="ECO:0000313" key="1">
    <source>
        <dbReference type="EMBL" id="MBA0736865.1"/>
    </source>
</evidence>
<gene>
    <name evidence="1" type="ORF">Gogos_010354</name>
</gene>
<proteinExistence type="predicted"/>
<comment type="caution">
    <text evidence="1">The sequence shown here is derived from an EMBL/GenBank/DDBJ whole genome shotgun (WGS) entry which is preliminary data.</text>
</comment>
<accession>A0A7J9BL92</accession>
<name>A0A7J9BL92_GOSGO</name>
<protein>
    <submittedName>
        <fullName evidence="1">Uncharacterized protein</fullName>
    </submittedName>
</protein>
<evidence type="ECO:0000313" key="2">
    <source>
        <dbReference type="Proteomes" id="UP000593579"/>
    </source>
</evidence>
<feature type="non-terminal residue" evidence="1">
    <location>
        <position position="57"/>
    </location>
</feature>
<dbReference type="EMBL" id="JABEZY010000004">
    <property type="protein sequence ID" value="MBA0736865.1"/>
    <property type="molecule type" value="Genomic_DNA"/>
</dbReference>
<reference evidence="1 2" key="1">
    <citation type="journal article" date="2019" name="Genome Biol. Evol.">
        <title>Insights into the evolution of the New World diploid cottons (Gossypium, subgenus Houzingenia) based on genome sequencing.</title>
        <authorList>
            <person name="Grover C.E."/>
            <person name="Arick M.A. 2nd"/>
            <person name="Thrash A."/>
            <person name="Conover J.L."/>
            <person name="Sanders W.S."/>
            <person name="Peterson D.G."/>
            <person name="Frelichowski J.E."/>
            <person name="Scheffler J.A."/>
            <person name="Scheffler B.E."/>
            <person name="Wendel J.F."/>
        </authorList>
    </citation>
    <scope>NUCLEOTIDE SEQUENCE [LARGE SCALE GENOMIC DNA]</scope>
    <source>
        <strain evidence="1">5</strain>
        <tissue evidence="1">Leaf</tissue>
    </source>
</reference>
<sequence length="57" mass="6740">MLFVQTRAQASSGPFHHRMLLRCMWMLGLSLHKGRHAWGLLFMTHMVKIWEHVVDLP</sequence>
<organism evidence="1 2">
    <name type="scientific">Gossypium gossypioides</name>
    <name type="common">Mexican cotton</name>
    <name type="synonym">Selera gossypioides</name>
    <dbReference type="NCBI Taxonomy" id="34282"/>
    <lineage>
        <taxon>Eukaryota</taxon>
        <taxon>Viridiplantae</taxon>
        <taxon>Streptophyta</taxon>
        <taxon>Embryophyta</taxon>
        <taxon>Tracheophyta</taxon>
        <taxon>Spermatophyta</taxon>
        <taxon>Magnoliopsida</taxon>
        <taxon>eudicotyledons</taxon>
        <taxon>Gunneridae</taxon>
        <taxon>Pentapetalae</taxon>
        <taxon>rosids</taxon>
        <taxon>malvids</taxon>
        <taxon>Malvales</taxon>
        <taxon>Malvaceae</taxon>
        <taxon>Malvoideae</taxon>
        <taxon>Gossypium</taxon>
    </lineage>
</organism>
<dbReference type="AlphaFoldDB" id="A0A7J9BL92"/>